<keyword evidence="1" id="KW-0472">Membrane</keyword>
<keyword evidence="3" id="KW-1185">Reference proteome</keyword>
<evidence type="ECO:0000256" key="1">
    <source>
        <dbReference type="SAM" id="Phobius"/>
    </source>
</evidence>
<gene>
    <name evidence="2" type="ORF">PUT78_04820</name>
</gene>
<feature type="transmembrane region" description="Helical" evidence="1">
    <location>
        <begin position="46"/>
        <end position="66"/>
    </location>
</feature>
<reference evidence="2" key="1">
    <citation type="submission" date="2023-02" db="EMBL/GenBank/DDBJ databases">
        <title>Description of Roseinatronobacter alkalisoli sp. nov., an alkaliphilic bacerium isolated from soda soil.</title>
        <authorList>
            <person name="Wei W."/>
        </authorList>
    </citation>
    <scope>NUCLEOTIDE SEQUENCE</scope>
    <source>
        <strain evidence="2">HJB301</strain>
    </source>
</reference>
<evidence type="ECO:0000313" key="3">
    <source>
        <dbReference type="Proteomes" id="UP001431784"/>
    </source>
</evidence>
<accession>A0ABT5T6U3</accession>
<sequence length="67" mass="6874">MSTTATATPLPFSAGLANEPWAIWAGILFLIATIVTAVVTMGLPGLVLVMVPAALGMLVLLCFIVFG</sequence>
<protein>
    <submittedName>
        <fullName evidence="2">Uncharacterized protein</fullName>
    </submittedName>
</protein>
<dbReference type="EMBL" id="JAQZSM010000003">
    <property type="protein sequence ID" value="MDD7970415.1"/>
    <property type="molecule type" value="Genomic_DNA"/>
</dbReference>
<evidence type="ECO:0000313" key="2">
    <source>
        <dbReference type="EMBL" id="MDD7970415.1"/>
    </source>
</evidence>
<dbReference type="Proteomes" id="UP001431784">
    <property type="component" value="Unassembled WGS sequence"/>
</dbReference>
<organism evidence="2 3">
    <name type="scientific">Roseinatronobacter alkalisoli</name>
    <dbReference type="NCBI Taxonomy" id="3028235"/>
    <lineage>
        <taxon>Bacteria</taxon>
        <taxon>Pseudomonadati</taxon>
        <taxon>Pseudomonadota</taxon>
        <taxon>Alphaproteobacteria</taxon>
        <taxon>Rhodobacterales</taxon>
        <taxon>Paracoccaceae</taxon>
        <taxon>Roseinatronobacter</taxon>
    </lineage>
</organism>
<name>A0ABT5T6U3_9RHOB</name>
<comment type="caution">
    <text evidence="2">The sequence shown here is derived from an EMBL/GenBank/DDBJ whole genome shotgun (WGS) entry which is preliminary data.</text>
</comment>
<keyword evidence="1" id="KW-1133">Transmembrane helix</keyword>
<keyword evidence="1" id="KW-0812">Transmembrane</keyword>
<feature type="transmembrane region" description="Helical" evidence="1">
    <location>
        <begin position="21"/>
        <end position="39"/>
    </location>
</feature>
<dbReference type="RefSeq" id="WP_274351033.1">
    <property type="nucleotide sequence ID" value="NZ_JAQZSM010000003.1"/>
</dbReference>
<proteinExistence type="predicted"/>